<reference evidence="1" key="1">
    <citation type="journal article" date="2019" name="Mol. Ecol.">
        <title>Genome evolution and host-microbiome shifts correspond with intraspecific niche divergence within harmful algal bloom-forming Microcystis aeruginosa.</title>
        <authorList>
            <person name="Jackrel S.L."/>
            <person name="White J.D."/>
            <person name="Evans J.T."/>
            <person name="Buffin K."/>
            <person name="Hayden K."/>
            <person name="Sarnelle O."/>
            <person name="Denef V.J."/>
        </authorList>
    </citation>
    <scope>NUCLEOTIDE SEQUENCE</scope>
    <source>
        <strain evidence="1">G11-04</strain>
    </source>
</reference>
<gene>
    <name evidence="1" type="ORF">GPJ16_21970</name>
</gene>
<sequence>MEITPFSQRSLDGEGSEMLLDFKKAHQQDLKAIAEILARISHQSPEKVEILLEKMLKQLIEPKTPFYETATPTERAQAFRDWASSHDRGSALLSDYAVSRDSIYDDE</sequence>
<organism evidence="1 2">
    <name type="scientific">Microcystis aeruginosa G11-04</name>
    <dbReference type="NCBI Taxonomy" id="2685956"/>
    <lineage>
        <taxon>Bacteria</taxon>
        <taxon>Bacillati</taxon>
        <taxon>Cyanobacteriota</taxon>
        <taxon>Cyanophyceae</taxon>
        <taxon>Oscillatoriophycideae</taxon>
        <taxon>Chroococcales</taxon>
        <taxon>Microcystaceae</taxon>
        <taxon>Microcystis</taxon>
    </lineage>
</organism>
<dbReference type="EMBL" id="JAADAI010000427">
    <property type="protein sequence ID" value="NCS59349.1"/>
    <property type="molecule type" value="Genomic_DNA"/>
</dbReference>
<proteinExistence type="predicted"/>
<accession>A0A966L8K7</accession>
<comment type="caution">
    <text evidence="1">The sequence shown here is derived from an EMBL/GenBank/DDBJ whole genome shotgun (WGS) entry which is preliminary data.</text>
</comment>
<dbReference type="Proteomes" id="UP000799330">
    <property type="component" value="Unassembled WGS sequence"/>
</dbReference>
<evidence type="ECO:0000313" key="2">
    <source>
        <dbReference type="Proteomes" id="UP000799330"/>
    </source>
</evidence>
<name>A0A966L8K7_MICAE</name>
<protein>
    <submittedName>
        <fullName evidence="1">Uncharacterized protein</fullName>
    </submittedName>
</protein>
<dbReference type="AlphaFoldDB" id="A0A966L8K7"/>
<evidence type="ECO:0000313" key="1">
    <source>
        <dbReference type="EMBL" id="NCS59349.1"/>
    </source>
</evidence>